<proteinExistence type="predicted"/>
<comment type="caution">
    <text evidence="1">The sequence shown here is derived from an EMBL/GenBank/DDBJ whole genome shotgun (WGS) entry which is preliminary data.</text>
</comment>
<dbReference type="OrthoDB" id="1109221at2759"/>
<dbReference type="Proteomes" id="UP000489600">
    <property type="component" value="Unassembled WGS sequence"/>
</dbReference>
<evidence type="ECO:0008006" key="3">
    <source>
        <dbReference type="Google" id="ProtNLM"/>
    </source>
</evidence>
<dbReference type="InterPro" id="IPR012340">
    <property type="entry name" value="NA-bd_OB-fold"/>
</dbReference>
<reference evidence="1" key="1">
    <citation type="submission" date="2019-07" db="EMBL/GenBank/DDBJ databases">
        <authorList>
            <person name="Dittberner H."/>
        </authorList>
    </citation>
    <scope>NUCLEOTIDE SEQUENCE [LARGE SCALE GENOMIC DNA]</scope>
</reference>
<dbReference type="EMBL" id="CABITT030000008">
    <property type="protein sequence ID" value="VVB17743.1"/>
    <property type="molecule type" value="Genomic_DNA"/>
</dbReference>
<dbReference type="AlphaFoldDB" id="A0A565CVH4"/>
<dbReference type="Gene3D" id="2.40.50.140">
    <property type="entry name" value="Nucleic acid-binding proteins"/>
    <property type="match status" value="1"/>
</dbReference>
<evidence type="ECO:0000313" key="2">
    <source>
        <dbReference type="Proteomes" id="UP000489600"/>
    </source>
</evidence>
<dbReference type="PANTHER" id="PTHR47165:SF4">
    <property type="entry name" value="OS03G0429900 PROTEIN"/>
    <property type="match status" value="1"/>
</dbReference>
<sequence length="286" mass="31924">MPLQSLLMLTMSPSMIYVMVAPLNKLLVDSYVSGMLATSRRMDSVIHCFIHAACATQIRHELQEGAIFNLARFEVGRCTNLYKITDHPLVIRFLPTTTIAQLPDATATIKREKFMLRKIDHLQALASTNLELPDVVGQIRFVQGSNLDDATSKQRLVVQLLVDTSITVYLSLWDDAATTFHGHLSSSGTMNSVMLVTTVNPKLFGGNLYLNSTAATRFFFDTRIDAIQQFTKRHRRLTSFAKHKSLESFKRMGGHMFHVLGVAESLTNMGAHYAVANMCLQMSPAL</sequence>
<organism evidence="1 2">
    <name type="scientific">Arabis nemorensis</name>
    <dbReference type="NCBI Taxonomy" id="586526"/>
    <lineage>
        <taxon>Eukaryota</taxon>
        <taxon>Viridiplantae</taxon>
        <taxon>Streptophyta</taxon>
        <taxon>Embryophyta</taxon>
        <taxon>Tracheophyta</taxon>
        <taxon>Spermatophyta</taxon>
        <taxon>Magnoliopsida</taxon>
        <taxon>eudicotyledons</taxon>
        <taxon>Gunneridae</taxon>
        <taxon>Pentapetalae</taxon>
        <taxon>rosids</taxon>
        <taxon>malvids</taxon>
        <taxon>Brassicales</taxon>
        <taxon>Brassicaceae</taxon>
        <taxon>Arabideae</taxon>
        <taxon>Arabis</taxon>
    </lineage>
</organism>
<accession>A0A565CVH4</accession>
<name>A0A565CVH4_9BRAS</name>
<evidence type="ECO:0000313" key="1">
    <source>
        <dbReference type="EMBL" id="VVB17743.1"/>
    </source>
</evidence>
<keyword evidence="2" id="KW-1185">Reference proteome</keyword>
<dbReference type="PANTHER" id="PTHR47165">
    <property type="entry name" value="OS03G0429900 PROTEIN"/>
    <property type="match status" value="1"/>
</dbReference>
<gene>
    <name evidence="1" type="ORF">ANE_LOCUS28187</name>
</gene>
<protein>
    <recommendedName>
        <fullName evidence="3">Replication protein A OB domain-containing protein</fullName>
    </recommendedName>
</protein>